<accession>A0A1Z4J9Q8</accession>
<proteinExistence type="predicted"/>
<dbReference type="GO" id="GO:0016757">
    <property type="term" value="F:glycosyltransferase activity"/>
    <property type="evidence" value="ECO:0007669"/>
    <property type="project" value="InterPro"/>
</dbReference>
<evidence type="ECO:0000259" key="2">
    <source>
        <dbReference type="Pfam" id="PF13439"/>
    </source>
</evidence>
<dbReference type="Pfam" id="PF13439">
    <property type="entry name" value="Glyco_transf_4"/>
    <property type="match status" value="1"/>
</dbReference>
<dbReference type="SUPFAM" id="SSF53756">
    <property type="entry name" value="UDP-Glycosyltransferase/glycogen phosphorylase"/>
    <property type="match status" value="1"/>
</dbReference>
<dbReference type="PANTHER" id="PTHR45947:SF3">
    <property type="entry name" value="SULFOQUINOVOSYL TRANSFERASE SQD2"/>
    <property type="match status" value="1"/>
</dbReference>
<evidence type="ECO:0000313" key="4">
    <source>
        <dbReference type="Proteomes" id="UP000217895"/>
    </source>
</evidence>
<dbReference type="Pfam" id="PF00534">
    <property type="entry name" value="Glycos_transf_1"/>
    <property type="match status" value="1"/>
</dbReference>
<dbReference type="Gene3D" id="3.40.50.2000">
    <property type="entry name" value="Glycogen Phosphorylase B"/>
    <property type="match status" value="2"/>
</dbReference>
<protein>
    <submittedName>
        <fullName evidence="3">Group 1 glycosyl transferase</fullName>
    </submittedName>
</protein>
<dbReference type="InterPro" id="IPR028098">
    <property type="entry name" value="Glyco_trans_4-like_N"/>
</dbReference>
<dbReference type="AlphaFoldDB" id="A0A1Z4J9Q8"/>
<keyword evidence="4" id="KW-1185">Reference proteome</keyword>
<dbReference type="PANTHER" id="PTHR45947">
    <property type="entry name" value="SULFOQUINOVOSYL TRANSFERASE SQD2"/>
    <property type="match status" value="1"/>
</dbReference>
<keyword evidence="3" id="KW-0808">Transferase</keyword>
<dbReference type="InterPro" id="IPR001296">
    <property type="entry name" value="Glyco_trans_1"/>
</dbReference>
<sequence length="396" mass="45574">MFARLRLAVLFHDQHFELLNALAPQIACCLIWRVMKVALVHDYLTQKGGAERVFEMLCKRYPDADIFTSLYEPEASIDFGDREVFTTYLQKIPQASRYFKLLAPLYYSAFRALDLREYDLIISSTTSFAKGVRKRPDAKHICFCHNITRFLWDTKTYLREYTAYRRFMPVIEQIFRAMRKTDLTYAQEPDVYIANSRTVAQRIEQIYQKPAQVINCPIDTQKFAFSSQKEDFYLASARLVSYKRLDVVVEAFNWLGWNLLITGDGPERDTLEARAMQNVQFLGHVSDAERRRLLSKSRSVIVMALEDYGLVPVEANASGTPVIAYGEGGVLDTQIPGITGVFFNSQTPHALHRALLQARSMEWNYQTIRDHAVSRFSEDVFFQSVDQLILDVCGTG</sequence>
<dbReference type="Proteomes" id="UP000217895">
    <property type="component" value="Chromosome"/>
</dbReference>
<organism evidence="3 4">
    <name type="scientific">Leptolyngbya boryana NIES-2135</name>
    <dbReference type="NCBI Taxonomy" id="1973484"/>
    <lineage>
        <taxon>Bacteria</taxon>
        <taxon>Bacillati</taxon>
        <taxon>Cyanobacteriota</taxon>
        <taxon>Cyanophyceae</taxon>
        <taxon>Leptolyngbyales</taxon>
        <taxon>Leptolyngbyaceae</taxon>
        <taxon>Leptolyngbya group</taxon>
        <taxon>Leptolyngbya</taxon>
    </lineage>
</organism>
<feature type="domain" description="Glycosyltransferase subfamily 4-like N-terminal" evidence="2">
    <location>
        <begin position="48"/>
        <end position="221"/>
    </location>
</feature>
<dbReference type="EMBL" id="AP018203">
    <property type="protein sequence ID" value="BAY53492.1"/>
    <property type="molecule type" value="Genomic_DNA"/>
</dbReference>
<feature type="domain" description="Glycosyl transferase family 1" evidence="1">
    <location>
        <begin position="226"/>
        <end position="361"/>
    </location>
</feature>
<gene>
    <name evidence="3" type="ORF">NIES2135_02980</name>
</gene>
<evidence type="ECO:0000313" key="3">
    <source>
        <dbReference type="EMBL" id="BAY53492.1"/>
    </source>
</evidence>
<reference evidence="3 4" key="1">
    <citation type="submission" date="2017-06" db="EMBL/GenBank/DDBJ databases">
        <title>Genome sequencing of cyanobaciteial culture collection at National Institute for Environmental Studies (NIES).</title>
        <authorList>
            <person name="Hirose Y."/>
            <person name="Shimura Y."/>
            <person name="Fujisawa T."/>
            <person name="Nakamura Y."/>
            <person name="Kawachi M."/>
        </authorList>
    </citation>
    <scope>NUCLEOTIDE SEQUENCE [LARGE SCALE GENOMIC DNA]</scope>
    <source>
        <strain evidence="3 4">NIES-2135</strain>
    </source>
</reference>
<dbReference type="InterPro" id="IPR050194">
    <property type="entry name" value="Glycosyltransferase_grp1"/>
</dbReference>
<name>A0A1Z4J9Q8_LEPBY</name>
<evidence type="ECO:0000259" key="1">
    <source>
        <dbReference type="Pfam" id="PF00534"/>
    </source>
</evidence>